<organism evidence="13 14">
    <name type="scientific">Tegillarca granosa</name>
    <name type="common">Malaysian cockle</name>
    <name type="synonym">Anadara granosa</name>
    <dbReference type="NCBI Taxonomy" id="220873"/>
    <lineage>
        <taxon>Eukaryota</taxon>
        <taxon>Metazoa</taxon>
        <taxon>Spiralia</taxon>
        <taxon>Lophotrochozoa</taxon>
        <taxon>Mollusca</taxon>
        <taxon>Bivalvia</taxon>
        <taxon>Autobranchia</taxon>
        <taxon>Pteriomorphia</taxon>
        <taxon>Arcoida</taxon>
        <taxon>Arcoidea</taxon>
        <taxon>Arcidae</taxon>
        <taxon>Tegillarca</taxon>
    </lineage>
</organism>
<feature type="transmembrane region" description="Helical" evidence="12">
    <location>
        <begin position="217"/>
        <end position="238"/>
    </location>
</feature>
<dbReference type="InterPro" id="IPR001734">
    <property type="entry name" value="Na/solute_symporter"/>
</dbReference>
<dbReference type="PANTHER" id="PTHR42985:SF40">
    <property type="entry name" value="LD47995P-RELATED"/>
    <property type="match status" value="1"/>
</dbReference>
<keyword evidence="9 12" id="KW-0472">Membrane</keyword>
<keyword evidence="10" id="KW-0739">Sodium transport</keyword>
<proteinExistence type="inferred from homology"/>
<evidence type="ECO:0000256" key="9">
    <source>
        <dbReference type="ARBA" id="ARBA00023136"/>
    </source>
</evidence>
<dbReference type="Proteomes" id="UP001217089">
    <property type="component" value="Unassembled WGS sequence"/>
</dbReference>
<evidence type="ECO:0000256" key="6">
    <source>
        <dbReference type="ARBA" id="ARBA00022989"/>
    </source>
</evidence>
<keyword evidence="6 12" id="KW-1133">Transmembrane helix</keyword>
<evidence type="ECO:0000256" key="3">
    <source>
        <dbReference type="ARBA" id="ARBA00022448"/>
    </source>
</evidence>
<keyword evidence="14" id="KW-1185">Reference proteome</keyword>
<evidence type="ECO:0000313" key="14">
    <source>
        <dbReference type="Proteomes" id="UP001217089"/>
    </source>
</evidence>
<keyword evidence="7" id="KW-0915">Sodium</keyword>
<accession>A0ABQ9F1K2</accession>
<sequence>MQCNTKFLEIITNIVFESKTDTKDKKELHFKSQLLVVTKIIINRELSYIKKNKVFTKCSWTNQIVWKFDNFIKECRLNATDQVLSPCEKLKKCGLKLVASGAVYLYFLVKLTLVNKRDRLYSEQGHLQTASVRKMDTQHSFHFADYIVFAAAIVISIGIGIYYAFSGGKQRTTSEFLVGNRQMSVLPVAISLMVSFESSIMMLGIPAEIYMFGIQWFWGNIGFFISNLLSIKIMVPLIHPLPITSAYEFSHSRTGKSIT</sequence>
<dbReference type="PROSITE" id="PS50283">
    <property type="entry name" value="NA_SOLUT_SYMP_3"/>
    <property type="match status" value="1"/>
</dbReference>
<name>A0ABQ9F1K2_TEGGR</name>
<evidence type="ECO:0000256" key="12">
    <source>
        <dbReference type="SAM" id="Phobius"/>
    </source>
</evidence>
<evidence type="ECO:0000256" key="4">
    <source>
        <dbReference type="ARBA" id="ARBA00022475"/>
    </source>
</evidence>
<dbReference type="InterPro" id="IPR051163">
    <property type="entry name" value="Sodium:Solute_Symporter_SSF"/>
</dbReference>
<dbReference type="InterPro" id="IPR038377">
    <property type="entry name" value="Na/Glc_symporter_sf"/>
</dbReference>
<dbReference type="Pfam" id="PF00474">
    <property type="entry name" value="SSF"/>
    <property type="match status" value="1"/>
</dbReference>
<comment type="caution">
    <text evidence="13">The sequence shown here is derived from an EMBL/GenBank/DDBJ whole genome shotgun (WGS) entry which is preliminary data.</text>
</comment>
<evidence type="ECO:0000256" key="10">
    <source>
        <dbReference type="ARBA" id="ARBA00023201"/>
    </source>
</evidence>
<reference evidence="13 14" key="1">
    <citation type="submission" date="2022-12" db="EMBL/GenBank/DDBJ databases">
        <title>Chromosome-level genome of Tegillarca granosa.</title>
        <authorList>
            <person name="Kim J."/>
        </authorList>
    </citation>
    <scope>NUCLEOTIDE SEQUENCE [LARGE SCALE GENOMIC DNA]</scope>
    <source>
        <strain evidence="13">Teg-2019</strain>
        <tissue evidence="13">Adductor muscle</tissue>
    </source>
</reference>
<comment type="subcellular location">
    <subcellularLocation>
        <location evidence="1">Cell membrane</location>
        <topology evidence="1">Multi-pass membrane protein</topology>
    </subcellularLocation>
</comment>
<keyword evidence="3" id="KW-0813">Transport</keyword>
<dbReference type="EMBL" id="JARBDR010000640">
    <property type="protein sequence ID" value="KAJ8310441.1"/>
    <property type="molecule type" value="Genomic_DNA"/>
</dbReference>
<comment type="similarity">
    <text evidence="2 11">Belongs to the sodium:solute symporter (SSF) (TC 2.A.21) family.</text>
</comment>
<feature type="transmembrane region" description="Helical" evidence="12">
    <location>
        <begin position="143"/>
        <end position="165"/>
    </location>
</feature>
<evidence type="ECO:0000256" key="5">
    <source>
        <dbReference type="ARBA" id="ARBA00022692"/>
    </source>
</evidence>
<evidence type="ECO:0000256" key="11">
    <source>
        <dbReference type="RuleBase" id="RU362091"/>
    </source>
</evidence>
<evidence type="ECO:0000256" key="7">
    <source>
        <dbReference type="ARBA" id="ARBA00023053"/>
    </source>
</evidence>
<dbReference type="PANTHER" id="PTHR42985">
    <property type="entry name" value="SODIUM-COUPLED MONOCARBOXYLATE TRANSPORTER"/>
    <property type="match status" value="1"/>
</dbReference>
<evidence type="ECO:0000313" key="13">
    <source>
        <dbReference type="EMBL" id="KAJ8310441.1"/>
    </source>
</evidence>
<keyword evidence="8" id="KW-0406">Ion transport</keyword>
<feature type="transmembrane region" description="Helical" evidence="12">
    <location>
        <begin position="185"/>
        <end position="205"/>
    </location>
</feature>
<protein>
    <submittedName>
        <fullName evidence="13">Uncharacterized protein</fullName>
    </submittedName>
</protein>
<evidence type="ECO:0000256" key="8">
    <source>
        <dbReference type="ARBA" id="ARBA00023065"/>
    </source>
</evidence>
<keyword evidence="4" id="KW-1003">Cell membrane</keyword>
<evidence type="ECO:0000256" key="1">
    <source>
        <dbReference type="ARBA" id="ARBA00004651"/>
    </source>
</evidence>
<gene>
    <name evidence="13" type="ORF">KUTeg_012306</name>
</gene>
<keyword evidence="5 12" id="KW-0812">Transmembrane</keyword>
<dbReference type="Gene3D" id="1.20.1730.10">
    <property type="entry name" value="Sodium/glucose cotransporter"/>
    <property type="match status" value="1"/>
</dbReference>
<evidence type="ECO:0000256" key="2">
    <source>
        <dbReference type="ARBA" id="ARBA00006434"/>
    </source>
</evidence>